<name>A0ABD5RWI3_9EURY</name>
<comment type="caution">
    <text evidence="2">The sequence shown here is derived from an EMBL/GenBank/DDBJ whole genome shotgun (WGS) entry which is preliminary data.</text>
</comment>
<feature type="region of interest" description="Disordered" evidence="1">
    <location>
        <begin position="1"/>
        <end position="66"/>
    </location>
</feature>
<feature type="compositionally biased region" description="Basic and acidic residues" evidence="1">
    <location>
        <begin position="39"/>
        <end position="50"/>
    </location>
</feature>
<dbReference type="EMBL" id="JBHSWU010000053">
    <property type="protein sequence ID" value="MFC6723825.1"/>
    <property type="molecule type" value="Genomic_DNA"/>
</dbReference>
<accession>A0ABD5RWI3</accession>
<sequence>MEPLGETSVVEPLGETGETDASGSVAERHGDEPDDVEEMEGRRRDVRRVEPTVAVVGAGVSTRSPR</sequence>
<dbReference type="Proteomes" id="UP001596328">
    <property type="component" value="Unassembled WGS sequence"/>
</dbReference>
<dbReference type="AlphaFoldDB" id="A0ABD5RWI3"/>
<evidence type="ECO:0000313" key="2">
    <source>
        <dbReference type="EMBL" id="MFC6723825.1"/>
    </source>
</evidence>
<evidence type="ECO:0000313" key="3">
    <source>
        <dbReference type="Proteomes" id="UP001596328"/>
    </source>
</evidence>
<keyword evidence="3" id="KW-1185">Reference proteome</keyword>
<gene>
    <name evidence="2" type="ORF">ACFQE1_05430</name>
</gene>
<reference evidence="2 3" key="1">
    <citation type="journal article" date="2019" name="Int. J. Syst. Evol. Microbiol.">
        <title>The Global Catalogue of Microorganisms (GCM) 10K type strain sequencing project: providing services to taxonomists for standard genome sequencing and annotation.</title>
        <authorList>
            <consortium name="The Broad Institute Genomics Platform"/>
            <consortium name="The Broad Institute Genome Sequencing Center for Infectious Disease"/>
            <person name="Wu L."/>
            <person name="Ma J."/>
        </authorList>
    </citation>
    <scope>NUCLEOTIDE SEQUENCE [LARGE SCALE GENOMIC DNA]</scope>
    <source>
        <strain evidence="2 3">NBRC 111368</strain>
    </source>
</reference>
<organism evidence="2 3">
    <name type="scientific">Halobium palmae</name>
    <dbReference type="NCBI Taxonomy" id="1776492"/>
    <lineage>
        <taxon>Archaea</taxon>
        <taxon>Methanobacteriati</taxon>
        <taxon>Methanobacteriota</taxon>
        <taxon>Stenosarchaea group</taxon>
        <taxon>Halobacteria</taxon>
        <taxon>Halobacteriales</taxon>
        <taxon>Haloferacaceae</taxon>
        <taxon>Halobium</taxon>
    </lineage>
</organism>
<protein>
    <submittedName>
        <fullName evidence="2">Uncharacterized protein</fullName>
    </submittedName>
</protein>
<feature type="non-terminal residue" evidence="2">
    <location>
        <position position="66"/>
    </location>
</feature>
<evidence type="ECO:0000256" key="1">
    <source>
        <dbReference type="SAM" id="MobiDB-lite"/>
    </source>
</evidence>
<proteinExistence type="predicted"/>